<evidence type="ECO:0000313" key="9">
    <source>
        <dbReference type="Proteomes" id="UP000311713"/>
    </source>
</evidence>
<protein>
    <recommendedName>
        <fullName evidence="6">SURF1-like protein</fullName>
    </recommendedName>
</protein>
<organism evidence="8 9">
    <name type="scientific">Streptomyces sedi</name>
    <dbReference type="NCBI Taxonomy" id="555059"/>
    <lineage>
        <taxon>Bacteria</taxon>
        <taxon>Bacillati</taxon>
        <taxon>Actinomycetota</taxon>
        <taxon>Actinomycetes</taxon>
        <taxon>Kitasatosporales</taxon>
        <taxon>Streptomycetaceae</taxon>
        <taxon>Streptomyces</taxon>
    </lineage>
</organism>
<evidence type="ECO:0000256" key="7">
    <source>
        <dbReference type="SAM" id="MobiDB-lite"/>
    </source>
</evidence>
<dbReference type="EMBL" id="VDGT01000004">
    <property type="protein sequence ID" value="TNM32109.1"/>
    <property type="molecule type" value="Genomic_DNA"/>
</dbReference>
<comment type="subcellular location">
    <subcellularLocation>
        <location evidence="6">Cell membrane</location>
        <topology evidence="6">Multi-pass membrane protein</topology>
    </subcellularLocation>
    <subcellularLocation>
        <location evidence="1">Membrane</location>
    </subcellularLocation>
</comment>
<dbReference type="PROSITE" id="PS50895">
    <property type="entry name" value="SURF1"/>
    <property type="match status" value="1"/>
</dbReference>
<proteinExistence type="inferred from homology"/>
<comment type="similarity">
    <text evidence="2 6">Belongs to the SURF1 family.</text>
</comment>
<keyword evidence="9" id="KW-1185">Reference proteome</keyword>
<keyword evidence="6" id="KW-1003">Cell membrane</keyword>
<accession>A0A5C4VAX4</accession>
<dbReference type="Pfam" id="PF02104">
    <property type="entry name" value="SURF1"/>
    <property type="match status" value="1"/>
</dbReference>
<dbReference type="GO" id="GO:0005886">
    <property type="term" value="C:plasma membrane"/>
    <property type="evidence" value="ECO:0007669"/>
    <property type="project" value="UniProtKB-SubCell"/>
</dbReference>
<dbReference type="OrthoDB" id="9807214at2"/>
<feature type="transmembrane region" description="Helical" evidence="6">
    <location>
        <begin position="215"/>
        <end position="236"/>
    </location>
</feature>
<reference evidence="8 9" key="1">
    <citation type="submission" date="2019-06" db="EMBL/GenBank/DDBJ databases">
        <title>Draft genome of Streptomyces sedi sp. JCM16909.</title>
        <authorList>
            <person name="Klykleung N."/>
            <person name="Tanasupawat S."/>
            <person name="Kudo T."/>
            <person name="Yuki M."/>
            <person name="Ohkuma M."/>
        </authorList>
    </citation>
    <scope>NUCLEOTIDE SEQUENCE [LARGE SCALE GENOMIC DNA]</scope>
    <source>
        <strain evidence="8 9">JCM 16909</strain>
    </source>
</reference>
<evidence type="ECO:0000256" key="6">
    <source>
        <dbReference type="RuleBase" id="RU363076"/>
    </source>
</evidence>
<name>A0A5C4VAX4_9ACTN</name>
<keyword evidence="4 6" id="KW-1133">Transmembrane helix</keyword>
<dbReference type="Proteomes" id="UP000311713">
    <property type="component" value="Unassembled WGS sequence"/>
</dbReference>
<evidence type="ECO:0000256" key="3">
    <source>
        <dbReference type="ARBA" id="ARBA00022692"/>
    </source>
</evidence>
<feature type="region of interest" description="Disordered" evidence="7">
    <location>
        <begin position="246"/>
        <end position="303"/>
    </location>
</feature>
<dbReference type="RefSeq" id="WP_139641807.1">
    <property type="nucleotide sequence ID" value="NZ_BAAAZS010000115.1"/>
</dbReference>
<dbReference type="InterPro" id="IPR002994">
    <property type="entry name" value="Surf1/Shy1"/>
</dbReference>
<dbReference type="PANTHER" id="PTHR23427">
    <property type="entry name" value="SURFEIT LOCUS PROTEIN"/>
    <property type="match status" value="1"/>
</dbReference>
<dbReference type="AlphaFoldDB" id="A0A5C4VAX4"/>
<sequence>MYRFLLTPRWWAINVFVVLAVPVCLAAGTWQLSRFEAQVDSHRAQQELARGEGEVRPIAEMLPLTTDTVGHQVEVAGTFDAENQLLVPERMVDGERGFYVLTPLRPSDGSPAVPVVRGWLPGAADPAAAPEAPAGEVTVVGALQAAESPSTVSGRTEGLAPGELGVIGAASLINVLPYETQDSWITVRDPEPPMVAVPATAPTGTGLDLDAFQNLGYTAEWFVFAGFAVFMWFRLLRREVEQQRDRELGLAEEPPPSPGAPKDAGEASAEGAESTRDTGGGANTAASRSKRPPEQPADDLART</sequence>
<evidence type="ECO:0000313" key="8">
    <source>
        <dbReference type="EMBL" id="TNM32109.1"/>
    </source>
</evidence>
<keyword evidence="3 6" id="KW-0812">Transmembrane</keyword>
<evidence type="ECO:0000256" key="2">
    <source>
        <dbReference type="ARBA" id="ARBA00007165"/>
    </source>
</evidence>
<dbReference type="CDD" id="cd06662">
    <property type="entry name" value="SURF1"/>
    <property type="match status" value="1"/>
</dbReference>
<gene>
    <name evidence="8" type="ORF">FH715_06795</name>
</gene>
<dbReference type="InterPro" id="IPR045214">
    <property type="entry name" value="Surf1/Surf4"/>
</dbReference>
<evidence type="ECO:0000256" key="4">
    <source>
        <dbReference type="ARBA" id="ARBA00022989"/>
    </source>
</evidence>
<comment type="caution">
    <text evidence="8">The sequence shown here is derived from an EMBL/GenBank/DDBJ whole genome shotgun (WGS) entry which is preliminary data.</text>
</comment>
<dbReference type="PANTHER" id="PTHR23427:SF2">
    <property type="entry name" value="SURFEIT LOCUS PROTEIN 1"/>
    <property type="match status" value="1"/>
</dbReference>
<evidence type="ECO:0000256" key="5">
    <source>
        <dbReference type="ARBA" id="ARBA00023136"/>
    </source>
</evidence>
<evidence type="ECO:0000256" key="1">
    <source>
        <dbReference type="ARBA" id="ARBA00004370"/>
    </source>
</evidence>
<comment type="caution">
    <text evidence="6">Lacks conserved residue(s) required for the propagation of feature annotation.</text>
</comment>
<keyword evidence="5 6" id="KW-0472">Membrane</keyword>